<keyword evidence="2" id="KW-1185">Reference proteome</keyword>
<accession>A0A315VJI9</accession>
<proteinExistence type="predicted"/>
<evidence type="ECO:0000313" key="2">
    <source>
        <dbReference type="Proteomes" id="UP000250572"/>
    </source>
</evidence>
<sequence length="284" mass="31833">MFSISKALIPLVFPLGFKLGYVVTTGIKKIFDHFFPGKDSDKDCSQDESDLFWDEFSSHTDLAGEVCSEQATDVCGTTNFDLIGTIQDSTEDYSTVFEQTDPAGEVCFDYNLEYENTVAKKFNPARKDLSAAHLTAKAFAELTAQALASSVSSDSSLAKPEMRRGTFSLKEKVPLLKVPFKRGTFKRHFYECLSTTKFPGREYGYFNNSEQRIGSDILDVGRTEAAGNGQTRETRRRVLQQTLKKLGKCHFSMWPEPEGHYEVSCSGKGFSRGYIHPMLCKSYV</sequence>
<reference evidence="1 2" key="1">
    <citation type="journal article" date="2018" name="G3 (Bethesda)">
        <title>A High-Quality Reference Genome for the Invasive Mosquitofish Gambusia affinis Using a Chicago Library.</title>
        <authorList>
            <person name="Hoffberg S.L."/>
            <person name="Troendle N.J."/>
            <person name="Glenn T.C."/>
            <person name="Mahmud O."/>
            <person name="Louha S."/>
            <person name="Chalopin D."/>
            <person name="Bennetzen J.L."/>
            <person name="Mauricio R."/>
        </authorList>
    </citation>
    <scope>NUCLEOTIDE SEQUENCE [LARGE SCALE GENOMIC DNA]</scope>
    <source>
        <strain evidence="1">NE01/NJP1002.9</strain>
        <tissue evidence="1">Muscle</tissue>
    </source>
</reference>
<name>A0A315VJI9_GAMAF</name>
<dbReference type="Proteomes" id="UP000250572">
    <property type="component" value="Unassembled WGS sequence"/>
</dbReference>
<dbReference type="EMBL" id="NHOQ01001578">
    <property type="protein sequence ID" value="PWA23657.1"/>
    <property type="molecule type" value="Genomic_DNA"/>
</dbReference>
<dbReference type="AlphaFoldDB" id="A0A315VJI9"/>
<organism evidence="1 2">
    <name type="scientific">Gambusia affinis</name>
    <name type="common">Western mosquitofish</name>
    <name type="synonym">Heterandria affinis</name>
    <dbReference type="NCBI Taxonomy" id="33528"/>
    <lineage>
        <taxon>Eukaryota</taxon>
        <taxon>Metazoa</taxon>
        <taxon>Chordata</taxon>
        <taxon>Craniata</taxon>
        <taxon>Vertebrata</taxon>
        <taxon>Euteleostomi</taxon>
        <taxon>Actinopterygii</taxon>
        <taxon>Neopterygii</taxon>
        <taxon>Teleostei</taxon>
        <taxon>Neoteleostei</taxon>
        <taxon>Acanthomorphata</taxon>
        <taxon>Ovalentaria</taxon>
        <taxon>Atherinomorphae</taxon>
        <taxon>Cyprinodontiformes</taxon>
        <taxon>Poeciliidae</taxon>
        <taxon>Poeciliinae</taxon>
        <taxon>Gambusia</taxon>
    </lineage>
</organism>
<evidence type="ECO:0000313" key="1">
    <source>
        <dbReference type="EMBL" id="PWA23657.1"/>
    </source>
</evidence>
<feature type="non-terminal residue" evidence="1">
    <location>
        <position position="284"/>
    </location>
</feature>
<gene>
    <name evidence="1" type="ORF">CCH79_00005980</name>
</gene>
<protein>
    <submittedName>
        <fullName evidence="1">Uncharacterized protein</fullName>
    </submittedName>
</protein>
<comment type="caution">
    <text evidence="1">The sequence shown here is derived from an EMBL/GenBank/DDBJ whole genome shotgun (WGS) entry which is preliminary data.</text>
</comment>